<evidence type="ECO:0000313" key="3">
    <source>
        <dbReference type="EMBL" id="WPG99767.1"/>
    </source>
</evidence>
<keyword evidence="4" id="KW-1185">Reference proteome</keyword>
<protein>
    <submittedName>
        <fullName evidence="3">Stress response protein ish1</fullName>
    </submittedName>
</protein>
<organism evidence="3 4">
    <name type="scientific">Acrodontium crateriforme</name>
    <dbReference type="NCBI Taxonomy" id="150365"/>
    <lineage>
        <taxon>Eukaryota</taxon>
        <taxon>Fungi</taxon>
        <taxon>Dikarya</taxon>
        <taxon>Ascomycota</taxon>
        <taxon>Pezizomycotina</taxon>
        <taxon>Dothideomycetes</taxon>
        <taxon>Dothideomycetidae</taxon>
        <taxon>Mycosphaerellales</taxon>
        <taxon>Teratosphaeriaceae</taxon>
        <taxon>Acrodontium</taxon>
    </lineage>
</organism>
<dbReference type="Pfam" id="PF10281">
    <property type="entry name" value="Ish1"/>
    <property type="match status" value="3"/>
</dbReference>
<proteinExistence type="predicted"/>
<reference evidence="3 4" key="1">
    <citation type="submission" date="2023-11" db="EMBL/GenBank/DDBJ databases">
        <title>An acidophilic fungus is an integral part of prey digestion in a carnivorous sundew plant.</title>
        <authorList>
            <person name="Tsai I.J."/>
        </authorList>
    </citation>
    <scope>NUCLEOTIDE SEQUENCE [LARGE SCALE GENOMIC DNA]</scope>
    <source>
        <strain evidence="3">169a</strain>
    </source>
</reference>
<evidence type="ECO:0000256" key="1">
    <source>
        <dbReference type="SAM" id="MobiDB-lite"/>
    </source>
</evidence>
<gene>
    <name evidence="3" type="ORF">R9X50_00258600</name>
</gene>
<feature type="chain" id="PRO_5042965894" evidence="2">
    <location>
        <begin position="21"/>
        <end position="428"/>
    </location>
</feature>
<feature type="signal peptide" evidence="2">
    <location>
        <begin position="1"/>
        <end position="20"/>
    </location>
</feature>
<evidence type="ECO:0000313" key="4">
    <source>
        <dbReference type="Proteomes" id="UP001303373"/>
    </source>
</evidence>
<name>A0AAQ3M450_9PEZI</name>
<dbReference type="Proteomes" id="UP001303373">
    <property type="component" value="Chromosome 3"/>
</dbReference>
<sequence length="428" mass="46668">MRFSFASATVVALAAQTVAGDWLGKSVYNKWHETELERWLSDHDIPYPTPYDRKNLEDLVKDNWEDNIASPYRKWDVNQLTNYITSSGKQVKKGTEKNVDSLIEQAQGYWHQTSKQATDTYGDVQSWIFNTWTESELKAFLDYHHIPNPTPRTRDSLLQTARSNYQTIATKIGESVNYPGDWLYQSWSDSELKAWLDERGIPVPQTGSRDKLIASLRRNSKLASDRAAAEYEKLSASAKDTQQYLSDQILDSWTDSEIKAWCDRNGIKVPQGSKSNELKALARKHAASLSGNNVKSSASSAYGAATSSAGNFYPQITDEVYAQARYWYDLAANQLGFAGEEVKSSFSSVSSVASVEASKLSVAASKSASSASVAASKKGENAAAAAASAAAEATKSAKASASSASVRARASSASARARASATSLKNEL</sequence>
<dbReference type="AlphaFoldDB" id="A0AAQ3M450"/>
<dbReference type="EMBL" id="CP138582">
    <property type="protein sequence ID" value="WPG99767.1"/>
    <property type="molecule type" value="Genomic_DNA"/>
</dbReference>
<accession>A0AAQ3M450</accession>
<feature type="region of interest" description="Disordered" evidence="1">
    <location>
        <begin position="396"/>
        <end position="428"/>
    </location>
</feature>
<evidence type="ECO:0000256" key="2">
    <source>
        <dbReference type="SAM" id="SignalP"/>
    </source>
</evidence>
<dbReference type="InterPro" id="IPR018803">
    <property type="entry name" value="Ish1/Msc1-like"/>
</dbReference>
<keyword evidence="2" id="KW-0732">Signal</keyword>